<feature type="region of interest" description="Disordered" evidence="11">
    <location>
        <begin position="964"/>
        <end position="984"/>
    </location>
</feature>
<feature type="region of interest" description="Disordered" evidence="11">
    <location>
        <begin position="421"/>
        <end position="468"/>
    </location>
</feature>
<dbReference type="GeneID" id="92211129"/>
<dbReference type="Pfam" id="PF00004">
    <property type="entry name" value="AAA"/>
    <property type="match status" value="1"/>
</dbReference>
<feature type="short sequence motif" description="Microbody targeting signal" evidence="8">
    <location>
        <begin position="1203"/>
        <end position="1205"/>
    </location>
</feature>
<feature type="compositionally biased region" description="Gly residues" evidence="11">
    <location>
        <begin position="965"/>
        <end position="978"/>
    </location>
</feature>
<evidence type="ECO:0000259" key="12">
    <source>
        <dbReference type="PROSITE" id="PS51786"/>
    </source>
</evidence>
<dbReference type="PROSITE" id="PS01046">
    <property type="entry name" value="LON_SER"/>
    <property type="match status" value="1"/>
</dbReference>
<dbReference type="InterPro" id="IPR027501">
    <property type="entry name" value="Lonp2_euk"/>
</dbReference>
<dbReference type="Pfam" id="PF22667">
    <property type="entry name" value="Lon_lid"/>
    <property type="match status" value="1"/>
</dbReference>
<name>A0ABP0ZU98_9ASCO</name>
<comment type="similarity">
    <text evidence="8 9 10">Belongs to the peptidase S16 family.</text>
</comment>
<evidence type="ECO:0000256" key="8">
    <source>
        <dbReference type="HAMAP-Rule" id="MF_03121"/>
    </source>
</evidence>
<dbReference type="InterPro" id="IPR008268">
    <property type="entry name" value="Peptidase_S16_AS"/>
</dbReference>
<feature type="compositionally biased region" description="Basic and acidic residues" evidence="11">
    <location>
        <begin position="263"/>
        <end position="272"/>
    </location>
</feature>
<dbReference type="Gene3D" id="1.10.8.60">
    <property type="match status" value="1"/>
</dbReference>
<evidence type="ECO:0000313" key="15">
    <source>
        <dbReference type="Proteomes" id="UP001497383"/>
    </source>
</evidence>
<dbReference type="PRINTS" id="PR00830">
    <property type="entry name" value="ENDOLAPTASE"/>
</dbReference>
<keyword evidence="15" id="KW-1185">Reference proteome</keyword>
<dbReference type="Gene3D" id="3.30.230.10">
    <property type="match status" value="1"/>
</dbReference>
<keyword evidence="7 8" id="KW-0576">Peroxisome</keyword>
<dbReference type="InterPro" id="IPR027417">
    <property type="entry name" value="P-loop_NTPase"/>
</dbReference>
<evidence type="ECO:0000256" key="11">
    <source>
        <dbReference type="SAM" id="MobiDB-lite"/>
    </source>
</evidence>
<dbReference type="EMBL" id="OZ022412">
    <property type="protein sequence ID" value="CAK9442190.1"/>
    <property type="molecule type" value="Genomic_DNA"/>
</dbReference>
<comment type="function">
    <text evidence="8">ATP-dependent serine protease that mediates the selective degradation of misfolded and unassembled polypeptides in the peroxisomal matrix. Necessary for type 2 peroxisome targeting signal (PTS2)-containing protein processing and facilitates peroxisome matrix protein import.</text>
</comment>
<keyword evidence="5 8" id="KW-0720">Serine protease</keyword>
<feature type="active site" evidence="8 9">
    <location>
        <position position="1091"/>
    </location>
</feature>
<sequence>MGVYSKNSGKPPRAASQKLVLPSYKLDSNLVLLPGIIYNVTFSRFKAAALLSRFKDLVSQTSVITNLLNEYEFGSGGGNSSNGHGGADENPFAISKAAERGITDFHQVEVSGKHTPRAKDKQESLNEFDWLVLAISPNIDRIKSSKPSYPEGVSKVATVVRVVGIVDESSNIKISFQAIIRGTVLDNSEGEHHAQVNLRPNEELIAIDWSTDVYDLKSKFNTLRMNFSRLRKSIDDFISNYRQALSNNSLASRGGKLSLQNDPSKDGNAEEEQQKFHQNLLTLNPLANALFLQLTGSKDFSKATQNLQRLYSHFNSGSSLGSGSQAEKIGERDYLRLVDLTAAILPFPNYEKLQLLNKCDVEERAVAINEMMLLLIEIFDNLERNNSFANNWFHKEASNVQKANVVASQLKSIRVLLEGMTSKHRANREKSQSDRGLSSSSQKGANRSAENSQDSASNSEDYDDGDEDGDELRAITKFVTEKLPNISSLSDDSKRLIVKDYKRIKASSNSPGGGNADFHVLRNYLEIVMDIPWDCYVTKFRDDREIDLQSAKEQLDKDHYGLQHVKQRLIQYLVVLKLLGINASKSNNNDNNNDSNSNEKDSNKGVAGEQTEEDAANTSQPIVKNGDETRAAKQRAQSQVRKSIQESKRGINSAPANDVSKNNKSPIIALAGPPGIGKTSIAKSIAMALGRNFQRLSLGGIKDESEIRGHRRTYVGAMPGLIIQALRKARCMNPVILLDEIDKVVGGNSGASKFNGDPSAALLEVLDPEQNNTFIDHYLGFPVDLSQVIFICTANEPYNMTRPLLDRLEMIYMGAYDYNEKLVIGRKYLLPRQIKRNGFPVENNNETDAFVNIQHEAMKRIILDYTREAGVRNFERKLGAICRFKAVEYCENLSDSDRAYNPIVDENDLATYLGVPFAGADLTSSDVATIGDSKVGVVNGLSYNSEGSGSVLVFESIGFDRRVNSGGGDQDGHPGGSGPSLSMTGRLGEVLMESGKIGLTFIKSMIHKSLLKFGGGGADQQRHLLDKFNNLDIHMHVPMGSIPKDGPSAGVTMALSFLSVLLDKPVPTDFAMTGEITLRGLVLPIGGVKEKLMGAHLSSGIRRMIVPRENRKDLIEEYTKSILEQESTEGNGVSLSRMDLNFLNELLRDNEHNDFQMRQVEDYFERKYGIQLNYAREFYDVIKIVWDGDDVLAESPGQKLIEYHM</sequence>
<dbReference type="SUPFAM" id="SSF54211">
    <property type="entry name" value="Ribosomal protein S5 domain 2-like"/>
    <property type="match status" value="1"/>
</dbReference>
<protein>
    <recommendedName>
        <fullName evidence="8">Lon protease homolog 2, peroxisomal</fullName>
        <ecNumber evidence="8">3.4.21.-</ecNumber>
    </recommendedName>
</protein>
<evidence type="ECO:0000256" key="9">
    <source>
        <dbReference type="PROSITE-ProRule" id="PRU01122"/>
    </source>
</evidence>
<evidence type="ECO:0000256" key="6">
    <source>
        <dbReference type="ARBA" id="ARBA00022840"/>
    </source>
</evidence>
<feature type="active site" evidence="8 9">
    <location>
        <position position="1048"/>
    </location>
</feature>
<evidence type="ECO:0000259" key="13">
    <source>
        <dbReference type="PROSITE" id="PS51787"/>
    </source>
</evidence>
<proteinExistence type="inferred from homology"/>
<gene>
    <name evidence="14" type="ORF">LODBEIA_P59330</name>
</gene>
<reference evidence="14 15" key="1">
    <citation type="submission" date="2024-03" db="EMBL/GenBank/DDBJ databases">
        <authorList>
            <person name="Brejova B."/>
        </authorList>
    </citation>
    <scope>NUCLEOTIDE SEQUENCE [LARGE SCALE GENOMIC DNA]</scope>
    <source>
        <strain evidence="14 15">CBS 14171</strain>
    </source>
</reference>
<dbReference type="InterPro" id="IPR003959">
    <property type="entry name" value="ATPase_AAA_core"/>
</dbReference>
<evidence type="ECO:0000256" key="4">
    <source>
        <dbReference type="ARBA" id="ARBA00022801"/>
    </source>
</evidence>
<evidence type="ECO:0000256" key="7">
    <source>
        <dbReference type="ARBA" id="ARBA00023140"/>
    </source>
</evidence>
<dbReference type="HAMAP" id="MF_03121">
    <property type="entry name" value="lonp2_euk"/>
    <property type="match status" value="1"/>
</dbReference>
<dbReference type="InterPro" id="IPR014721">
    <property type="entry name" value="Ribsml_uS5_D2-typ_fold_subgr"/>
</dbReference>
<keyword evidence="2 8" id="KW-0645">Protease</keyword>
<evidence type="ECO:0000256" key="2">
    <source>
        <dbReference type="ARBA" id="ARBA00022670"/>
    </source>
</evidence>
<accession>A0ABP0ZU98</accession>
<dbReference type="PROSITE" id="PS51787">
    <property type="entry name" value="LON_N"/>
    <property type="match status" value="1"/>
</dbReference>
<dbReference type="InterPro" id="IPR008269">
    <property type="entry name" value="Lon_proteolytic"/>
</dbReference>
<feature type="compositionally biased region" description="Polar residues" evidence="11">
    <location>
        <begin position="442"/>
        <end position="459"/>
    </location>
</feature>
<dbReference type="PROSITE" id="PS51786">
    <property type="entry name" value="LON_PROTEOLYTIC"/>
    <property type="match status" value="1"/>
</dbReference>
<evidence type="ECO:0000256" key="1">
    <source>
        <dbReference type="ARBA" id="ARBA00004253"/>
    </source>
</evidence>
<keyword evidence="3 8" id="KW-0547">Nucleotide-binding</keyword>
<dbReference type="CDD" id="cd19500">
    <property type="entry name" value="RecA-like_Lon"/>
    <property type="match status" value="1"/>
</dbReference>
<dbReference type="RefSeq" id="XP_066832871.1">
    <property type="nucleotide sequence ID" value="XM_066976320.1"/>
</dbReference>
<feature type="compositionally biased region" description="Low complexity" evidence="11">
    <location>
        <begin position="585"/>
        <end position="596"/>
    </location>
</feature>
<dbReference type="SMART" id="SM00382">
    <property type="entry name" value="AAA"/>
    <property type="match status" value="1"/>
</dbReference>
<feature type="domain" description="Lon N-terminal" evidence="13">
    <location>
        <begin position="21"/>
        <end position="376"/>
    </location>
</feature>
<feature type="binding site" evidence="8">
    <location>
        <begin position="672"/>
        <end position="679"/>
    </location>
    <ligand>
        <name>ATP</name>
        <dbReference type="ChEBI" id="CHEBI:30616"/>
    </ligand>
</feature>
<evidence type="ECO:0000256" key="3">
    <source>
        <dbReference type="ARBA" id="ARBA00022741"/>
    </source>
</evidence>
<dbReference type="InterPro" id="IPR020568">
    <property type="entry name" value="Ribosomal_Su5_D2-typ_SF"/>
</dbReference>
<keyword evidence="4 8" id="KW-0378">Hydrolase</keyword>
<dbReference type="SUPFAM" id="SSF52540">
    <property type="entry name" value="P-loop containing nucleoside triphosphate hydrolases"/>
    <property type="match status" value="1"/>
</dbReference>
<dbReference type="Gene3D" id="3.40.50.300">
    <property type="entry name" value="P-loop containing nucleotide triphosphate hydrolases"/>
    <property type="match status" value="1"/>
</dbReference>
<evidence type="ECO:0000256" key="10">
    <source>
        <dbReference type="RuleBase" id="RU000591"/>
    </source>
</evidence>
<dbReference type="Pfam" id="PF02190">
    <property type="entry name" value="LON_substr_bdg"/>
    <property type="match status" value="1"/>
</dbReference>
<dbReference type="Pfam" id="PF05362">
    <property type="entry name" value="Lon_C"/>
    <property type="match status" value="1"/>
</dbReference>
<dbReference type="PANTHER" id="PTHR10046">
    <property type="entry name" value="ATP DEPENDENT LON PROTEASE FAMILY MEMBER"/>
    <property type="match status" value="1"/>
</dbReference>
<dbReference type="EC" id="3.4.21.-" evidence="8"/>
<feature type="domain" description="Lon proteolytic" evidence="12">
    <location>
        <begin position="932"/>
        <end position="1188"/>
    </location>
</feature>
<evidence type="ECO:0000256" key="5">
    <source>
        <dbReference type="ARBA" id="ARBA00022825"/>
    </source>
</evidence>
<dbReference type="InterPro" id="IPR003111">
    <property type="entry name" value="Lon_prtase_N"/>
</dbReference>
<feature type="region of interest" description="Disordered" evidence="11">
    <location>
        <begin position="585"/>
        <end position="665"/>
    </location>
</feature>
<dbReference type="InterPro" id="IPR003593">
    <property type="entry name" value="AAA+_ATPase"/>
</dbReference>
<dbReference type="InterPro" id="IPR027065">
    <property type="entry name" value="Lon_Prtase"/>
</dbReference>
<organism evidence="14 15">
    <name type="scientific">Lodderomyces beijingensis</name>
    <dbReference type="NCBI Taxonomy" id="1775926"/>
    <lineage>
        <taxon>Eukaryota</taxon>
        <taxon>Fungi</taxon>
        <taxon>Dikarya</taxon>
        <taxon>Ascomycota</taxon>
        <taxon>Saccharomycotina</taxon>
        <taxon>Pichiomycetes</taxon>
        <taxon>Debaryomycetaceae</taxon>
        <taxon>Candida/Lodderomyces clade</taxon>
        <taxon>Lodderomyces</taxon>
    </lineage>
</organism>
<keyword evidence="6 8" id="KW-0067">ATP-binding</keyword>
<feature type="region of interest" description="Disordered" evidence="11">
    <location>
        <begin position="252"/>
        <end position="272"/>
    </location>
</feature>
<dbReference type="Proteomes" id="UP001497383">
    <property type="component" value="Chromosome 8"/>
</dbReference>
<dbReference type="InterPro" id="IPR054594">
    <property type="entry name" value="Lon_lid"/>
</dbReference>
<evidence type="ECO:0000313" key="14">
    <source>
        <dbReference type="EMBL" id="CAK9442190.1"/>
    </source>
</evidence>
<comment type="subcellular location">
    <subcellularLocation>
        <location evidence="1 8">Peroxisome matrix</location>
    </subcellularLocation>
</comment>